<dbReference type="Gene3D" id="1.10.579.10">
    <property type="entry name" value="DNA Cyclobutane Dipyrimidine Photolyase, subunit A, domain 3"/>
    <property type="match status" value="1"/>
</dbReference>
<feature type="binding site" evidence="12">
    <location>
        <position position="222"/>
    </location>
    <ligand>
        <name>FAD</name>
        <dbReference type="ChEBI" id="CHEBI:57692"/>
    </ligand>
</feature>
<dbReference type="PROSITE" id="PS51645">
    <property type="entry name" value="PHR_CRY_ALPHA_BETA"/>
    <property type="match status" value="1"/>
</dbReference>
<comment type="similarity">
    <text evidence="14">Belongs to the DNA photolyase family.</text>
</comment>
<feature type="binding site" evidence="12">
    <location>
        <begin position="367"/>
        <end position="369"/>
    </location>
    <ligand>
        <name>FAD</name>
        <dbReference type="ChEBI" id="CHEBI:57692"/>
    </ligand>
</feature>
<evidence type="ECO:0000256" key="13">
    <source>
        <dbReference type="PIRSR" id="PIRSR602081-2"/>
    </source>
</evidence>
<evidence type="ECO:0000256" key="9">
    <source>
        <dbReference type="ARBA" id="ARBA00033999"/>
    </source>
</evidence>
<dbReference type="Gene3D" id="1.25.40.80">
    <property type="match status" value="1"/>
</dbReference>
<dbReference type="PANTHER" id="PTHR11455:SF9">
    <property type="entry name" value="CRYPTOCHROME CIRCADIAN CLOCK 5 ISOFORM X1"/>
    <property type="match status" value="1"/>
</dbReference>
<evidence type="ECO:0000259" key="15">
    <source>
        <dbReference type="PROSITE" id="PS51645"/>
    </source>
</evidence>
<dbReference type="STRING" id="62101.AB835_09420"/>
<dbReference type="Proteomes" id="UP000242502">
    <property type="component" value="Unassembled WGS sequence"/>
</dbReference>
<sequence>MPKPINIHWFRQDLRLYDNPALTAACASGHVLPIYILDDDNAGEFAMGGANRWWLHHSLQSLNKRLKGRLRLYRGEAQSILKRLVQEHPIQAVYWNRCYEPWRIVRDKSIKGRLEALGVSVKSFNGSLLWEPWQVLKKDRTPYRVFTPFYRRGCLGSSPPREPLPESKLRISTGDFGGVSLEDLSLLPRIPWHQQLEAHWTIGEAGAQARLRDFIHEGLNDYKEGRNFPAKGNTSRLSPHLHFGEISPNQVWHVVKRSGDGDNEDCLLSELGWREFSYSLLYHFPALPHKNWQDKFDRFPWSRAKKALQKWQRGMTGYPIVDAGMRELWQTGTMHNRVRMIVGSFLVKNLLLHWHHGEAWFWDCLVDADLASNSASWQWVAGCGADAAPYFRIFNPITQGEKFDLKGIYTRRFVPELAGLPDKFLYKPWEAPSEVLKAAGIKLGITYPRPIIDLKTSRERALAAYKSL</sequence>
<comment type="function">
    <text evidence="10">Involved in repair of UV radiation-induced DNA damage. Catalyzes the light-dependent monomerization (300-600 nm) of cyclobutyl pyrimidine dimers (in cis-syn configuration), which are formed between adjacent bases on the same DNA strand upon exposure to ultraviolet radiation.</text>
</comment>
<dbReference type="InterPro" id="IPR002081">
    <property type="entry name" value="Cryptochrome/DNA_photolyase_1"/>
</dbReference>
<dbReference type="FunFam" id="1.10.579.10:FF:000003">
    <property type="entry name" value="Deoxyribodipyrimidine photo-lyase"/>
    <property type="match status" value="1"/>
</dbReference>
<evidence type="ECO:0000256" key="2">
    <source>
        <dbReference type="ARBA" id="ARBA00005862"/>
    </source>
</evidence>
<feature type="site" description="Electron transfer via tryptophanyl radical" evidence="13">
    <location>
        <position position="354"/>
    </location>
</feature>
<evidence type="ECO:0000256" key="4">
    <source>
        <dbReference type="ARBA" id="ARBA00014046"/>
    </source>
</evidence>
<protein>
    <recommendedName>
        <fullName evidence="4">Deoxyribodipyrimidine photo-lyase</fullName>
        <ecNumber evidence="3">4.1.99.3</ecNumber>
    </recommendedName>
    <alternativeName>
        <fullName evidence="8">DNA photolyase</fullName>
    </alternativeName>
    <alternativeName>
        <fullName evidence="11">Photoreactivating enzyme</fullName>
    </alternativeName>
</protein>
<comment type="cofactor">
    <cofactor evidence="12">
        <name>FAD</name>
        <dbReference type="ChEBI" id="CHEBI:57692"/>
    </cofactor>
    <text evidence="12">Binds 1 FAD per subunit.</text>
</comment>
<dbReference type="InterPro" id="IPR006050">
    <property type="entry name" value="DNA_photolyase_N"/>
</dbReference>
<keyword evidence="5 12" id="KW-0285">Flavoprotein</keyword>
<keyword evidence="16" id="KW-0456">Lyase</keyword>
<dbReference type="PANTHER" id="PTHR11455">
    <property type="entry name" value="CRYPTOCHROME"/>
    <property type="match status" value="1"/>
</dbReference>
<accession>A0A1D2QP70</accession>
<evidence type="ECO:0000256" key="6">
    <source>
        <dbReference type="ARBA" id="ARBA00022827"/>
    </source>
</evidence>
<dbReference type="EMBL" id="MDLC01000031">
    <property type="protein sequence ID" value="ODS23362.1"/>
    <property type="molecule type" value="Genomic_DNA"/>
</dbReference>
<dbReference type="AlphaFoldDB" id="A0A1D2QP70"/>
<evidence type="ECO:0000256" key="10">
    <source>
        <dbReference type="ARBA" id="ARBA00059220"/>
    </source>
</evidence>
<feature type="site" description="Electron transfer via tryptophanyl radical" evidence="13">
    <location>
        <position position="377"/>
    </location>
</feature>
<dbReference type="GO" id="GO:0003677">
    <property type="term" value="F:DNA binding"/>
    <property type="evidence" value="ECO:0007669"/>
    <property type="project" value="TreeGrafter"/>
</dbReference>
<evidence type="ECO:0000256" key="5">
    <source>
        <dbReference type="ARBA" id="ARBA00022630"/>
    </source>
</evidence>
<evidence type="ECO:0000256" key="11">
    <source>
        <dbReference type="ARBA" id="ARBA00083107"/>
    </source>
</evidence>
<evidence type="ECO:0000256" key="8">
    <source>
        <dbReference type="ARBA" id="ARBA00031671"/>
    </source>
</evidence>
<dbReference type="GO" id="GO:0009416">
    <property type="term" value="P:response to light stimulus"/>
    <property type="evidence" value="ECO:0007669"/>
    <property type="project" value="TreeGrafter"/>
</dbReference>
<dbReference type="InterPro" id="IPR018394">
    <property type="entry name" value="DNA_photolyase_1_CS_C"/>
</dbReference>
<dbReference type="PROSITE" id="PS00394">
    <property type="entry name" value="DNA_PHOTOLYASES_1_1"/>
    <property type="match status" value="1"/>
</dbReference>
<dbReference type="Pfam" id="PF03441">
    <property type="entry name" value="FAD_binding_7"/>
    <property type="match status" value="1"/>
</dbReference>
<comment type="caution">
    <text evidence="16">The sequence shown here is derived from an EMBL/GenBank/DDBJ whole genome shotgun (WGS) entry which is preliminary data.</text>
</comment>
<evidence type="ECO:0000256" key="7">
    <source>
        <dbReference type="ARBA" id="ARBA00022991"/>
    </source>
</evidence>
<evidence type="ECO:0000256" key="3">
    <source>
        <dbReference type="ARBA" id="ARBA00013149"/>
    </source>
</evidence>
<dbReference type="Gene3D" id="3.40.50.620">
    <property type="entry name" value="HUPs"/>
    <property type="match status" value="1"/>
</dbReference>
<dbReference type="InterPro" id="IPR036134">
    <property type="entry name" value="Crypto/Photolyase_FAD-like_sf"/>
</dbReference>
<dbReference type="EC" id="4.1.99.3" evidence="3"/>
<evidence type="ECO:0000256" key="1">
    <source>
        <dbReference type="ARBA" id="ARBA00001932"/>
    </source>
</evidence>
<dbReference type="SUPFAM" id="SSF48173">
    <property type="entry name" value="Cryptochrome/photolyase FAD-binding domain"/>
    <property type="match status" value="1"/>
</dbReference>
<dbReference type="PRINTS" id="PR00147">
    <property type="entry name" value="DNAPHOTLYASE"/>
</dbReference>
<gene>
    <name evidence="16" type="ORF">AB835_09420</name>
</gene>
<dbReference type="InterPro" id="IPR005101">
    <property type="entry name" value="Cryptochr/Photolyase_FAD-bd"/>
</dbReference>
<evidence type="ECO:0000313" key="16">
    <source>
        <dbReference type="EMBL" id="ODS23362.1"/>
    </source>
</evidence>
<keyword evidence="7 14" id="KW-0157">Chromophore</keyword>
<keyword evidence="6 12" id="KW-0274">FAD</keyword>
<dbReference type="GO" id="GO:0003904">
    <property type="term" value="F:deoxyribodipyrimidine photo-lyase activity"/>
    <property type="evidence" value="ECO:0007669"/>
    <property type="project" value="UniProtKB-EC"/>
</dbReference>
<feature type="domain" description="Photolyase/cryptochrome alpha/beta" evidence="15">
    <location>
        <begin position="4"/>
        <end position="129"/>
    </location>
</feature>
<evidence type="ECO:0000313" key="17">
    <source>
        <dbReference type="Proteomes" id="UP000242502"/>
    </source>
</evidence>
<comment type="cofactor">
    <cofactor evidence="1">
        <name>(6R)-5,10-methylene-5,6,7,8-tetrahydrofolate</name>
        <dbReference type="ChEBI" id="CHEBI:15636"/>
    </cofactor>
</comment>
<feature type="site" description="Electron transfer via tryptophanyl radical" evidence="13">
    <location>
        <position position="301"/>
    </location>
</feature>
<organism evidence="16 17">
    <name type="scientific">Candidatus Endobugula sertula</name>
    <name type="common">Bugula neritina bacterial symbiont</name>
    <dbReference type="NCBI Taxonomy" id="62101"/>
    <lineage>
        <taxon>Bacteria</taxon>
        <taxon>Pseudomonadati</taxon>
        <taxon>Pseudomonadota</taxon>
        <taxon>Gammaproteobacteria</taxon>
        <taxon>Cellvibrionales</taxon>
        <taxon>Cellvibrionaceae</taxon>
        <taxon>Candidatus Endobugula</taxon>
    </lineage>
</organism>
<dbReference type="InterPro" id="IPR014729">
    <property type="entry name" value="Rossmann-like_a/b/a_fold"/>
</dbReference>
<reference evidence="16 17" key="1">
    <citation type="journal article" date="2016" name="Appl. Environ. Microbiol.">
        <title>Lack of Overt Genome Reduction in the Bryostatin-Producing Bryozoan Symbiont "Candidatus Endobugula sertula".</title>
        <authorList>
            <person name="Miller I.J."/>
            <person name="Vanee N."/>
            <person name="Fong S.S."/>
            <person name="Lim-Fong G.E."/>
            <person name="Kwan J.C."/>
        </authorList>
    </citation>
    <scope>NUCLEOTIDE SEQUENCE [LARGE SCALE GENOMIC DNA]</scope>
    <source>
        <strain evidence="16">AB1-4</strain>
    </source>
</reference>
<feature type="binding site" evidence="12">
    <location>
        <begin position="234"/>
        <end position="238"/>
    </location>
    <ligand>
        <name>FAD</name>
        <dbReference type="ChEBI" id="CHEBI:57692"/>
    </ligand>
</feature>
<evidence type="ECO:0000256" key="14">
    <source>
        <dbReference type="RuleBase" id="RU004182"/>
    </source>
</evidence>
<proteinExistence type="inferred from homology"/>
<name>A0A1D2QP70_9GAMM</name>
<dbReference type="GO" id="GO:0000719">
    <property type="term" value="P:photoreactive repair"/>
    <property type="evidence" value="ECO:0007669"/>
    <property type="project" value="UniProtKB-ARBA"/>
</dbReference>
<comment type="catalytic activity">
    <reaction evidence="9">
        <text>cyclobutadipyrimidine (in DNA) = 2 pyrimidine residues (in DNA).</text>
        <dbReference type="EC" id="4.1.99.3"/>
    </reaction>
</comment>
<evidence type="ECO:0000256" key="12">
    <source>
        <dbReference type="PIRSR" id="PIRSR602081-1"/>
    </source>
</evidence>
<dbReference type="InterPro" id="IPR036155">
    <property type="entry name" value="Crypto/Photolyase_N_sf"/>
</dbReference>
<dbReference type="SUPFAM" id="SSF52425">
    <property type="entry name" value="Cryptochrome/photolyase, N-terminal domain"/>
    <property type="match status" value="1"/>
</dbReference>
<comment type="similarity">
    <text evidence="2">Belongs to the DNA photolyase class-1 family.</text>
</comment>
<dbReference type="Pfam" id="PF00875">
    <property type="entry name" value="DNA_photolyase"/>
    <property type="match status" value="1"/>
</dbReference>
<dbReference type="GO" id="GO:0071949">
    <property type="term" value="F:FAD binding"/>
    <property type="evidence" value="ECO:0007669"/>
    <property type="project" value="TreeGrafter"/>
</dbReference>